<dbReference type="RefSeq" id="WP_065142633.1">
    <property type="nucleotide sequence ID" value="NZ_LZLS01000025.1"/>
</dbReference>
<feature type="domain" description="TPR repeat" evidence="1">
    <location>
        <begin position="225"/>
        <end position="298"/>
    </location>
</feature>
<sequence>MARPQKTTVYNANANALGDLAAPTREVGHKMLEAAENVRRIVYGLNWKGDTQNACNGRADRELAQDRKVAADYNGLATAYENGKNAMQPMIDSLRSQGKGFEADDFDVSEDWSVSDKYNYNMGKMVLMLLGSDEQAAQGEMDKLKKQRGDEAAAGTTRLQRLADELGVADTNTKNAIEAAKNDLSAAAPLATGLVGGQQALDDASDVLDGKATPQQVARVRAALTRWTPEELAALANGKPADMPQGQYDYLTSLMHAMDGKSAADIDAAMGKYGLQGAMGDGLRMMGNPNIQTALGSHGHADTAGTGA</sequence>
<evidence type="ECO:0000259" key="1">
    <source>
        <dbReference type="Pfam" id="PF23275"/>
    </source>
</evidence>
<gene>
    <name evidence="2" type="ORF">A5634_15885</name>
</gene>
<protein>
    <recommendedName>
        <fullName evidence="1">TPR repeat domain-containing protein</fullName>
    </recommendedName>
</protein>
<dbReference type="AlphaFoldDB" id="A0A1A3PD79"/>
<proteinExistence type="predicted"/>
<reference evidence="2 3" key="1">
    <citation type="submission" date="2016-06" db="EMBL/GenBank/DDBJ databases">
        <authorList>
            <person name="Kjaerup R.B."/>
            <person name="Dalgaard T.S."/>
            <person name="Juul-Madsen H.R."/>
        </authorList>
    </citation>
    <scope>NUCLEOTIDE SEQUENCE [LARGE SCALE GENOMIC DNA]</scope>
    <source>
        <strain evidence="2 3">1165133.8</strain>
    </source>
</reference>
<dbReference type="OrthoDB" id="4760328at2"/>
<dbReference type="Proteomes" id="UP000093928">
    <property type="component" value="Unassembled WGS sequence"/>
</dbReference>
<accession>A0A1A3PD79</accession>
<dbReference type="EMBL" id="LZLS01000025">
    <property type="protein sequence ID" value="OBK30552.1"/>
    <property type="molecule type" value="Genomic_DNA"/>
</dbReference>
<dbReference type="Pfam" id="PF23275">
    <property type="entry name" value="TPR_23"/>
    <property type="match status" value="1"/>
</dbReference>
<organism evidence="2 3">
    <name type="scientific">Mycobacterium asiaticum</name>
    <dbReference type="NCBI Taxonomy" id="1790"/>
    <lineage>
        <taxon>Bacteria</taxon>
        <taxon>Bacillati</taxon>
        <taxon>Actinomycetota</taxon>
        <taxon>Actinomycetes</taxon>
        <taxon>Mycobacteriales</taxon>
        <taxon>Mycobacteriaceae</taxon>
        <taxon>Mycobacterium</taxon>
    </lineage>
</organism>
<comment type="caution">
    <text evidence="2">The sequence shown here is derived from an EMBL/GenBank/DDBJ whole genome shotgun (WGS) entry which is preliminary data.</text>
</comment>
<evidence type="ECO:0000313" key="3">
    <source>
        <dbReference type="Proteomes" id="UP000093928"/>
    </source>
</evidence>
<dbReference type="InterPro" id="IPR057037">
    <property type="entry name" value="TPR_rep_actino"/>
</dbReference>
<evidence type="ECO:0000313" key="2">
    <source>
        <dbReference type="EMBL" id="OBK30552.1"/>
    </source>
</evidence>
<name>A0A1A3PD79_MYCAS</name>